<evidence type="ECO:0000313" key="2">
    <source>
        <dbReference type="EMBL" id="CCH40570.1"/>
    </source>
</evidence>
<accession>K0K6M1</accession>
<dbReference type="AlphaFoldDB" id="K0K6M1"/>
<organism evidence="2 3">
    <name type="scientific">Wickerhamomyces ciferrii (strain ATCC 14091 / BCRC 22168 / CBS 111 / JCM 3599 / NBRC 0793 / NRRL Y-1031 F-60-10)</name>
    <name type="common">Yeast</name>
    <name type="synonym">Pichia ciferrii</name>
    <dbReference type="NCBI Taxonomy" id="1206466"/>
    <lineage>
        <taxon>Eukaryota</taxon>
        <taxon>Fungi</taxon>
        <taxon>Dikarya</taxon>
        <taxon>Ascomycota</taxon>
        <taxon>Saccharomycotina</taxon>
        <taxon>Saccharomycetes</taxon>
        <taxon>Phaffomycetales</taxon>
        <taxon>Wickerhamomycetaceae</taxon>
        <taxon>Wickerhamomyces</taxon>
    </lineage>
</organism>
<protein>
    <submittedName>
        <fullName evidence="2">Uncharacterized protein</fullName>
    </submittedName>
</protein>
<gene>
    <name evidence="2" type="ORF">BN7_103</name>
</gene>
<keyword evidence="3" id="KW-1185">Reference proteome</keyword>
<comment type="caution">
    <text evidence="2">The sequence shown here is derived from an EMBL/GenBank/DDBJ whole genome shotgun (WGS) entry which is preliminary data.</text>
</comment>
<dbReference type="Proteomes" id="UP000009328">
    <property type="component" value="Unassembled WGS sequence"/>
</dbReference>
<evidence type="ECO:0000313" key="3">
    <source>
        <dbReference type="Proteomes" id="UP000009328"/>
    </source>
</evidence>
<keyword evidence="1" id="KW-0175">Coiled coil</keyword>
<sequence>MSQLPPSNSDPGIDILRAITLEIYPLIFNSFKFITLITSNYSKLSSKLTHKTLRDDIQWIKESMDQDILKLNNLQNHLNFINSQETITNKNEILTVFNEITDFAQLILLDDLITTLEGISTTLTPQDIDILKINELTMNDIVSILKRFSISLKITCDPLKLIERNTITTEDISIPLSKLKNIIDTVEERKIVLQQKFEDLKKVVQ</sequence>
<feature type="coiled-coil region" evidence="1">
    <location>
        <begin position="176"/>
        <end position="203"/>
    </location>
</feature>
<proteinExistence type="predicted"/>
<dbReference type="InParanoid" id="K0K6M1"/>
<dbReference type="EMBL" id="CAIF01000001">
    <property type="protein sequence ID" value="CCH40570.1"/>
    <property type="molecule type" value="Genomic_DNA"/>
</dbReference>
<evidence type="ECO:0000256" key="1">
    <source>
        <dbReference type="SAM" id="Coils"/>
    </source>
</evidence>
<dbReference type="HOGENOM" id="CLU_1338460_0_0_1"/>
<name>K0K6M1_WICCF</name>
<reference evidence="2 3" key="1">
    <citation type="journal article" date="2012" name="Eukaryot. Cell">
        <title>Draft genome sequence of Wickerhamomyces ciferrii NRRL Y-1031 F-60-10.</title>
        <authorList>
            <person name="Schneider J."/>
            <person name="Andrea H."/>
            <person name="Blom J."/>
            <person name="Jaenicke S."/>
            <person name="Ruckert C."/>
            <person name="Schorsch C."/>
            <person name="Szczepanowski R."/>
            <person name="Farwick M."/>
            <person name="Goesmann A."/>
            <person name="Puhler A."/>
            <person name="Schaffer S."/>
            <person name="Tauch A."/>
            <person name="Kohler T."/>
            <person name="Brinkrolf K."/>
        </authorList>
    </citation>
    <scope>NUCLEOTIDE SEQUENCE [LARGE SCALE GENOMIC DNA]</scope>
    <source>
        <strain evidence="3">ATCC 14091 / BCRC 22168 / CBS 111 / JCM 3599 / NBRC 0793 / NRRL Y-1031 F-60-10</strain>
    </source>
</reference>